<name>A0A2N0I316_9SPHN</name>
<keyword evidence="2" id="KW-1185">Reference proteome</keyword>
<organism evidence="1 2">
    <name type="scientific">Novosphingobium kunmingense</name>
    <dbReference type="NCBI Taxonomy" id="1211806"/>
    <lineage>
        <taxon>Bacteria</taxon>
        <taxon>Pseudomonadati</taxon>
        <taxon>Pseudomonadota</taxon>
        <taxon>Alphaproteobacteria</taxon>
        <taxon>Sphingomonadales</taxon>
        <taxon>Sphingomonadaceae</taxon>
        <taxon>Novosphingobium</taxon>
    </lineage>
</organism>
<evidence type="ECO:0000313" key="2">
    <source>
        <dbReference type="Proteomes" id="UP000232587"/>
    </source>
</evidence>
<dbReference type="EMBL" id="PHUF01000002">
    <property type="protein sequence ID" value="PKB25572.1"/>
    <property type="molecule type" value="Genomic_DNA"/>
</dbReference>
<proteinExistence type="predicted"/>
<gene>
    <name evidence="1" type="ORF">B0I00_0774</name>
</gene>
<dbReference type="Proteomes" id="UP000232587">
    <property type="component" value="Unassembled WGS sequence"/>
</dbReference>
<dbReference type="GO" id="GO:0051213">
    <property type="term" value="F:dioxygenase activity"/>
    <property type="evidence" value="ECO:0007669"/>
    <property type="project" value="UniProtKB-KW"/>
</dbReference>
<dbReference type="PANTHER" id="PTHR32332">
    <property type="entry name" value="2-NITROPROPANE DIOXYGENASE"/>
    <property type="match status" value="1"/>
</dbReference>
<dbReference type="InterPro" id="IPR013785">
    <property type="entry name" value="Aldolase_TIM"/>
</dbReference>
<comment type="caution">
    <text evidence="1">The sequence shown here is derived from an EMBL/GenBank/DDBJ whole genome shotgun (WGS) entry which is preliminary data.</text>
</comment>
<dbReference type="SUPFAM" id="SSF51412">
    <property type="entry name" value="Inosine monophosphate dehydrogenase (IMPDH)"/>
    <property type="match status" value="1"/>
</dbReference>
<dbReference type="Pfam" id="PF03060">
    <property type="entry name" value="NMO"/>
    <property type="match status" value="1"/>
</dbReference>
<protein>
    <submittedName>
        <fullName evidence="1">NAD(P)H-dependent flavin oxidoreductase YrpB (Nitropropane dioxygenase family)</fullName>
    </submittedName>
</protein>
<sequence>MTAAEPFKGLKPVLYGGREVWPIVEGGKGVSATNHMSSGAWAAAGGIGTVSAVNADSYDQDGNPIPQVYPQATRKERFEQLVRFAIDGATEQVKRAHAIAGGRGAININVLWEMGGAQQVLEGVLENCPGMITGVTCGAGMPYKLAEIAERHNVHYLPIVSSARAFRALWKRSYSKVPHLMAAVVYEDPWLAGGHNGLSNAEDPRKPEDPYPRVKALRDTMRAEGVSEDTAIVMAGGVWFLREWNNWIDNPELGTIMFQFGTRPLLTEESPIPQVWKDMLRTVEPGDVLLHQFSPTGFYSSAVKTPFLYDLMHRSERQIPIFKRDEEDGTVPLADHGKAKYFWVHPGDQRKALAWIHEGFTEALKTPDDTVVFVTPESAEQIRADQQGCMGCLSHCQFSSWKDHDDYTTGRLADPRSFCIQKTLQDIAHGGDPDDNLAFAGHAAYRFKQDPFYSNNFTPTVKQLVDRILTGD</sequence>
<evidence type="ECO:0000313" key="1">
    <source>
        <dbReference type="EMBL" id="PKB25572.1"/>
    </source>
</evidence>
<dbReference type="Gene3D" id="3.20.20.70">
    <property type="entry name" value="Aldolase class I"/>
    <property type="match status" value="1"/>
</dbReference>
<keyword evidence="1" id="KW-0223">Dioxygenase</keyword>
<dbReference type="PANTHER" id="PTHR32332:SF18">
    <property type="entry name" value="2-NITROPROPANE DIOXYGENASE"/>
    <property type="match status" value="1"/>
</dbReference>
<reference evidence="1 2" key="1">
    <citation type="submission" date="2017-11" db="EMBL/GenBank/DDBJ databases">
        <title>Genomic Encyclopedia of Type Strains, Phase III (KMG-III): the genomes of soil and plant-associated and newly described type strains.</title>
        <authorList>
            <person name="Whitman W."/>
        </authorList>
    </citation>
    <scope>NUCLEOTIDE SEQUENCE [LARGE SCALE GENOMIC DNA]</scope>
    <source>
        <strain evidence="1 2">CGMCC 1.12274</strain>
    </source>
</reference>
<accession>A0A2N0I316</accession>
<dbReference type="RefSeq" id="WP_100866000.1">
    <property type="nucleotide sequence ID" value="NZ_PHUF01000002.1"/>
</dbReference>
<dbReference type="OrthoDB" id="5288029at2"/>
<dbReference type="AlphaFoldDB" id="A0A2N0I316"/>
<keyword evidence="1" id="KW-0560">Oxidoreductase</keyword>